<evidence type="ECO:0000313" key="4">
    <source>
        <dbReference type="Proteomes" id="UP001595967"/>
    </source>
</evidence>
<dbReference type="RefSeq" id="WP_377723290.1">
    <property type="nucleotide sequence ID" value="NZ_JBHSEW010000001.1"/>
</dbReference>
<dbReference type="SMART" id="SM00530">
    <property type="entry name" value="HTH_XRE"/>
    <property type="match status" value="1"/>
</dbReference>
<dbReference type="InterPro" id="IPR010982">
    <property type="entry name" value="Lambda_DNA-bd_dom_sf"/>
</dbReference>
<accession>A0ABV9GTM6</accession>
<evidence type="ECO:0000256" key="1">
    <source>
        <dbReference type="ARBA" id="ARBA00023125"/>
    </source>
</evidence>
<name>A0ABV9GTM6_9BURK</name>
<dbReference type="PROSITE" id="PS50943">
    <property type="entry name" value="HTH_CROC1"/>
    <property type="match status" value="1"/>
</dbReference>
<evidence type="ECO:0000313" key="3">
    <source>
        <dbReference type="EMBL" id="MFC4620874.1"/>
    </source>
</evidence>
<comment type="caution">
    <text evidence="3">The sequence shown here is derived from an EMBL/GenBank/DDBJ whole genome shotgun (WGS) entry which is preliminary data.</text>
</comment>
<sequence>MTELLDEIHPGEILLEDFMKPMGITARLLAADIDVPPSRISELVHGKRPITADTALRLGLFFGMEPRFWMNLQTEYDMRVATRTLSEKIAPRVRVFQPPAVAG</sequence>
<proteinExistence type="predicted"/>
<dbReference type="NCBIfam" id="TIGR02607">
    <property type="entry name" value="antidote_HigA"/>
    <property type="match status" value="1"/>
</dbReference>
<dbReference type="InterPro" id="IPR001387">
    <property type="entry name" value="Cro/C1-type_HTH"/>
</dbReference>
<dbReference type="EMBL" id="JBHSEW010000001">
    <property type="protein sequence ID" value="MFC4620874.1"/>
    <property type="molecule type" value="Genomic_DNA"/>
</dbReference>
<keyword evidence="4" id="KW-1185">Reference proteome</keyword>
<gene>
    <name evidence="3" type="ORF">ACFO3A_01400</name>
</gene>
<feature type="domain" description="HTH cro/C1-type" evidence="2">
    <location>
        <begin position="15"/>
        <end position="69"/>
    </location>
</feature>
<dbReference type="InterPro" id="IPR013430">
    <property type="entry name" value="Toxin_antidote_HigA"/>
</dbReference>
<reference evidence="4" key="1">
    <citation type="journal article" date="2019" name="Int. J. Syst. Evol. Microbiol.">
        <title>The Global Catalogue of Microorganisms (GCM) 10K type strain sequencing project: providing services to taxonomists for standard genome sequencing and annotation.</title>
        <authorList>
            <consortium name="The Broad Institute Genomics Platform"/>
            <consortium name="The Broad Institute Genome Sequencing Center for Infectious Disease"/>
            <person name="Wu L."/>
            <person name="Ma J."/>
        </authorList>
    </citation>
    <scope>NUCLEOTIDE SEQUENCE [LARGE SCALE GENOMIC DNA]</scope>
    <source>
        <strain evidence="4">JCM 11650</strain>
    </source>
</reference>
<dbReference type="PANTHER" id="PTHR36924">
    <property type="entry name" value="ANTITOXIN HIGA-1"/>
    <property type="match status" value="1"/>
</dbReference>
<protein>
    <submittedName>
        <fullName evidence="3">HigA family addiction module antitoxin</fullName>
    </submittedName>
</protein>
<dbReference type="PANTHER" id="PTHR36924:SF1">
    <property type="entry name" value="ANTITOXIN HIGA-1"/>
    <property type="match status" value="1"/>
</dbReference>
<dbReference type="Proteomes" id="UP001595967">
    <property type="component" value="Unassembled WGS sequence"/>
</dbReference>
<evidence type="ECO:0000259" key="2">
    <source>
        <dbReference type="PROSITE" id="PS50943"/>
    </source>
</evidence>
<dbReference type="CDD" id="cd00093">
    <property type="entry name" value="HTH_XRE"/>
    <property type="match status" value="1"/>
</dbReference>
<organism evidence="3 4">
    <name type="scientific">Comamonas nitrativorans</name>
    <dbReference type="NCBI Taxonomy" id="108437"/>
    <lineage>
        <taxon>Bacteria</taxon>
        <taxon>Pseudomonadati</taxon>
        <taxon>Pseudomonadota</taxon>
        <taxon>Betaproteobacteria</taxon>
        <taxon>Burkholderiales</taxon>
        <taxon>Comamonadaceae</taxon>
        <taxon>Comamonas</taxon>
    </lineage>
</organism>
<keyword evidence="1" id="KW-0238">DNA-binding</keyword>
<dbReference type="SUPFAM" id="SSF47413">
    <property type="entry name" value="lambda repressor-like DNA-binding domains"/>
    <property type="match status" value="1"/>
</dbReference>
<dbReference type="Pfam" id="PF01381">
    <property type="entry name" value="HTH_3"/>
    <property type="match status" value="1"/>
</dbReference>
<dbReference type="Gene3D" id="1.10.260.40">
    <property type="entry name" value="lambda repressor-like DNA-binding domains"/>
    <property type="match status" value="1"/>
</dbReference>